<protein>
    <submittedName>
        <fullName evidence="1">Uncharacterized protein</fullName>
    </submittedName>
</protein>
<gene>
    <name evidence="1" type="ORF">AG0111_0g11412</name>
</gene>
<name>A0ACB6F836_9PLEO</name>
<proteinExistence type="predicted"/>
<comment type="caution">
    <text evidence="1">The sequence shown here is derived from an EMBL/GenBank/DDBJ whole genome shotgun (WGS) entry which is preliminary data.</text>
</comment>
<keyword evidence="2" id="KW-1185">Reference proteome</keyword>
<evidence type="ECO:0000313" key="1">
    <source>
        <dbReference type="EMBL" id="KAB2100563.1"/>
    </source>
</evidence>
<dbReference type="Proteomes" id="UP000293547">
    <property type="component" value="Unassembled WGS sequence"/>
</dbReference>
<organism evidence="1 2">
    <name type="scientific">Alternaria gaisen</name>
    <dbReference type="NCBI Taxonomy" id="167740"/>
    <lineage>
        <taxon>Eukaryota</taxon>
        <taxon>Fungi</taxon>
        <taxon>Dikarya</taxon>
        <taxon>Ascomycota</taxon>
        <taxon>Pezizomycotina</taxon>
        <taxon>Dothideomycetes</taxon>
        <taxon>Pleosporomycetidae</taxon>
        <taxon>Pleosporales</taxon>
        <taxon>Pleosporineae</taxon>
        <taxon>Pleosporaceae</taxon>
        <taxon>Alternaria</taxon>
        <taxon>Alternaria sect. Alternaria</taxon>
    </lineage>
</organism>
<accession>A0ACB6F836</accession>
<sequence length="359" mass="41110">MSRWSTRGWTLQEGYLSRRRLYFTESAVMFICNQGQEYEGFQLPMSESDVYVLHGTLDPRALGAKNRGYGGLSEIMRLLEQYTKRTLTYDYDALNAISGILNYHHAENQDTGTTWGLPYQLPHSGLRILCINWRHLKTSTRRLGYPSWSPLGWDGPIRFLSDRCQFNMSEEDAMEISNHTRDERRDRNRQEVSQYLRITVSIHQFHVVCLSKISENHVDMPPSVPKAFLVLPVGDTVNCDTDTRIYLPMDWDAATPDRYDSTQVVCAVTNDSECRHLAVVILKDYGSYYERVGFATPDSKYRDTQVLKAARFEDLASTAEGIRIYSAKDHVDFTSEAQGGGVEDLAWLRNTKKTTITLG</sequence>
<reference evidence="1 2" key="1">
    <citation type="journal article" date="2019" name="bioRxiv">
        <title>Genomics, evolutionary history and diagnostics of the Alternaria alternata species group including apple and Asian pear pathotypes.</title>
        <authorList>
            <person name="Armitage A.D."/>
            <person name="Cockerton H.M."/>
            <person name="Sreenivasaprasad S."/>
            <person name="Woodhall J.W."/>
            <person name="Lane C.R."/>
            <person name="Harrison R.J."/>
            <person name="Clarkson J.P."/>
        </authorList>
    </citation>
    <scope>NUCLEOTIDE SEQUENCE [LARGE SCALE GENOMIC DNA]</scope>
    <source>
        <strain evidence="1 2">FERA 650</strain>
    </source>
</reference>
<evidence type="ECO:0000313" key="2">
    <source>
        <dbReference type="Proteomes" id="UP000293547"/>
    </source>
</evidence>
<dbReference type="EMBL" id="PDWZ02000013">
    <property type="protein sequence ID" value="KAB2100563.1"/>
    <property type="molecule type" value="Genomic_DNA"/>
</dbReference>